<dbReference type="AlphaFoldDB" id="A0A6A1W459"/>
<comment type="caution">
    <text evidence="2">The sequence shown here is derived from an EMBL/GenBank/DDBJ whole genome shotgun (WGS) entry which is preliminary data.</text>
</comment>
<keyword evidence="1" id="KW-1133">Transmembrane helix</keyword>
<keyword evidence="1" id="KW-0812">Transmembrane</keyword>
<evidence type="ECO:0000313" key="2">
    <source>
        <dbReference type="EMBL" id="KAB1220001.1"/>
    </source>
</evidence>
<dbReference type="EMBL" id="RXIC02000021">
    <property type="protein sequence ID" value="KAB1220001.1"/>
    <property type="molecule type" value="Genomic_DNA"/>
</dbReference>
<proteinExistence type="predicted"/>
<sequence length="133" mass="15177">MGRATDVIRERNSAILWYPYTDSGMGDAEVKSEHQIRQINVIHNYFPQLQKPAFSARVLRLARTSALIAVAVYQTLMLCTYLTWGWVPEIKAHINQMTRLPSRRVNHDGQIAQDKLLVIFSTFEIGALSTCIE</sequence>
<keyword evidence="3" id="KW-1185">Reference proteome</keyword>
<name>A0A6A1W459_9ROSI</name>
<reference evidence="2 3" key="1">
    <citation type="journal article" date="2019" name="Plant Biotechnol. J.">
        <title>The red bayberry genome and genetic basis of sex determination.</title>
        <authorList>
            <person name="Jia H.M."/>
            <person name="Jia H.J."/>
            <person name="Cai Q.L."/>
            <person name="Wang Y."/>
            <person name="Zhao H.B."/>
            <person name="Yang W.F."/>
            <person name="Wang G.Y."/>
            <person name="Li Y.H."/>
            <person name="Zhan D.L."/>
            <person name="Shen Y.T."/>
            <person name="Niu Q.F."/>
            <person name="Chang L."/>
            <person name="Qiu J."/>
            <person name="Zhao L."/>
            <person name="Xie H.B."/>
            <person name="Fu W.Y."/>
            <person name="Jin J."/>
            <person name="Li X.W."/>
            <person name="Jiao Y."/>
            <person name="Zhou C.C."/>
            <person name="Tu T."/>
            <person name="Chai C.Y."/>
            <person name="Gao J.L."/>
            <person name="Fan L.J."/>
            <person name="van de Weg E."/>
            <person name="Wang J.Y."/>
            <person name="Gao Z.S."/>
        </authorList>
    </citation>
    <scope>NUCLEOTIDE SEQUENCE [LARGE SCALE GENOMIC DNA]</scope>
    <source>
        <tissue evidence="2">Leaves</tissue>
    </source>
</reference>
<keyword evidence="1" id="KW-0472">Membrane</keyword>
<organism evidence="2 3">
    <name type="scientific">Morella rubra</name>
    <name type="common">Chinese bayberry</name>
    <dbReference type="NCBI Taxonomy" id="262757"/>
    <lineage>
        <taxon>Eukaryota</taxon>
        <taxon>Viridiplantae</taxon>
        <taxon>Streptophyta</taxon>
        <taxon>Embryophyta</taxon>
        <taxon>Tracheophyta</taxon>
        <taxon>Spermatophyta</taxon>
        <taxon>Magnoliopsida</taxon>
        <taxon>eudicotyledons</taxon>
        <taxon>Gunneridae</taxon>
        <taxon>Pentapetalae</taxon>
        <taxon>rosids</taxon>
        <taxon>fabids</taxon>
        <taxon>Fagales</taxon>
        <taxon>Myricaceae</taxon>
        <taxon>Morella</taxon>
    </lineage>
</organism>
<evidence type="ECO:0000256" key="1">
    <source>
        <dbReference type="SAM" id="Phobius"/>
    </source>
</evidence>
<dbReference type="Proteomes" id="UP000516437">
    <property type="component" value="Chromosome 3"/>
</dbReference>
<accession>A0A6A1W459</accession>
<evidence type="ECO:0000313" key="3">
    <source>
        <dbReference type="Proteomes" id="UP000516437"/>
    </source>
</evidence>
<protein>
    <submittedName>
        <fullName evidence="2">Uncharacterized protein</fullName>
    </submittedName>
</protein>
<gene>
    <name evidence="2" type="ORF">CJ030_MR3G018329</name>
</gene>
<feature type="transmembrane region" description="Helical" evidence="1">
    <location>
        <begin position="66"/>
        <end position="87"/>
    </location>
</feature>